<feature type="region of interest" description="Disordered" evidence="1">
    <location>
        <begin position="24"/>
        <end position="63"/>
    </location>
</feature>
<feature type="signal peptide" evidence="2">
    <location>
        <begin position="1"/>
        <end position="24"/>
    </location>
</feature>
<evidence type="ECO:0000256" key="1">
    <source>
        <dbReference type="SAM" id="MobiDB-lite"/>
    </source>
</evidence>
<organism evidence="3 4">
    <name type="scientific">Sphingosinicella rhizophila</name>
    <dbReference type="NCBI Taxonomy" id="3050082"/>
    <lineage>
        <taxon>Bacteria</taxon>
        <taxon>Pseudomonadati</taxon>
        <taxon>Pseudomonadota</taxon>
        <taxon>Alphaproteobacteria</taxon>
        <taxon>Sphingomonadales</taxon>
        <taxon>Sphingosinicellaceae</taxon>
        <taxon>Sphingosinicella</taxon>
    </lineage>
</organism>
<evidence type="ECO:0000256" key="2">
    <source>
        <dbReference type="SAM" id="SignalP"/>
    </source>
</evidence>
<dbReference type="Proteomes" id="UP001259572">
    <property type="component" value="Unassembled WGS sequence"/>
</dbReference>
<protein>
    <recommendedName>
        <fullName evidence="5">Serine/threonine protein kinase</fullName>
    </recommendedName>
</protein>
<gene>
    <name evidence="3" type="ORF">RQX22_14485</name>
</gene>
<dbReference type="PROSITE" id="PS51257">
    <property type="entry name" value="PROKAR_LIPOPROTEIN"/>
    <property type="match status" value="1"/>
</dbReference>
<dbReference type="RefSeq" id="WP_315727263.1">
    <property type="nucleotide sequence ID" value="NZ_JAVUPU010000007.1"/>
</dbReference>
<evidence type="ECO:0008006" key="5">
    <source>
        <dbReference type="Google" id="ProtNLM"/>
    </source>
</evidence>
<dbReference type="EMBL" id="JAVUPU010000007">
    <property type="protein sequence ID" value="MDT9600165.1"/>
    <property type="molecule type" value="Genomic_DNA"/>
</dbReference>
<feature type="chain" id="PRO_5046079235" description="Serine/threonine protein kinase" evidence="2">
    <location>
        <begin position="25"/>
        <end position="216"/>
    </location>
</feature>
<comment type="caution">
    <text evidence="3">The sequence shown here is derived from an EMBL/GenBank/DDBJ whole genome shotgun (WGS) entry which is preliminary data.</text>
</comment>
<accession>A0ABU3Q9S9</accession>
<evidence type="ECO:0000313" key="3">
    <source>
        <dbReference type="EMBL" id="MDT9600165.1"/>
    </source>
</evidence>
<evidence type="ECO:0000313" key="4">
    <source>
        <dbReference type="Proteomes" id="UP001259572"/>
    </source>
</evidence>
<proteinExistence type="predicted"/>
<keyword evidence="4" id="KW-1185">Reference proteome</keyword>
<reference evidence="3 4" key="1">
    <citation type="submission" date="2023-05" db="EMBL/GenBank/DDBJ databases">
        <authorList>
            <person name="Guo Y."/>
        </authorList>
    </citation>
    <scope>NUCLEOTIDE SEQUENCE [LARGE SCALE GENOMIC DNA]</scope>
    <source>
        <strain evidence="3 4">GR2756</strain>
    </source>
</reference>
<keyword evidence="2" id="KW-0732">Signal</keyword>
<sequence length="216" mass="22540">MKLPTYSMALGALLLVSCAPERSANQAESSTDAADPAAPATPVPPQADLQPEPMANASAPLTAQGWGPLRIGMTLAEVTRVLGPDANPDAVGGPDPESCDQFRPERAPKGMLVMIEDGRLTSVSLIDDSPIATDRGLRVGDDAAAVTKAYGAELVTSPHKYQDPPAAYLTWWTTGPKDDWVQDVAARGIRYVLGGEGTVETIQAGGPSIQYVEGCA</sequence>
<name>A0ABU3Q9S9_9SPHN</name>